<name>A0A1D1V5L3_RAMVA</name>
<dbReference type="OrthoDB" id="430436at2759"/>
<reference evidence="1 2" key="1">
    <citation type="journal article" date="2016" name="Nat. Commun.">
        <title>Extremotolerant tardigrade genome and improved radiotolerance of human cultured cells by tardigrade-unique protein.</title>
        <authorList>
            <person name="Hashimoto T."/>
            <person name="Horikawa D.D."/>
            <person name="Saito Y."/>
            <person name="Kuwahara H."/>
            <person name="Kozuka-Hata H."/>
            <person name="Shin-I T."/>
            <person name="Minakuchi Y."/>
            <person name="Ohishi K."/>
            <person name="Motoyama A."/>
            <person name="Aizu T."/>
            <person name="Enomoto A."/>
            <person name="Kondo K."/>
            <person name="Tanaka S."/>
            <person name="Hara Y."/>
            <person name="Koshikawa S."/>
            <person name="Sagara H."/>
            <person name="Miura T."/>
            <person name="Yokobori S."/>
            <person name="Miyagawa K."/>
            <person name="Suzuki Y."/>
            <person name="Kubo T."/>
            <person name="Oyama M."/>
            <person name="Kohara Y."/>
            <person name="Fujiyama A."/>
            <person name="Arakawa K."/>
            <person name="Katayama T."/>
            <person name="Toyoda A."/>
            <person name="Kunieda T."/>
        </authorList>
    </citation>
    <scope>NUCLEOTIDE SEQUENCE [LARGE SCALE GENOMIC DNA]</scope>
    <source>
        <strain evidence="1 2">YOKOZUNA-1</strain>
    </source>
</reference>
<dbReference type="Proteomes" id="UP000186922">
    <property type="component" value="Unassembled WGS sequence"/>
</dbReference>
<sequence>MDLIKQFRQAADKSCFILGAMGGTGNALVRKLVRLKPFHKVVLIGIRRVEYDDPELRQLV</sequence>
<organism evidence="1 2">
    <name type="scientific">Ramazzottius varieornatus</name>
    <name type="common">Water bear</name>
    <name type="synonym">Tardigrade</name>
    <dbReference type="NCBI Taxonomy" id="947166"/>
    <lineage>
        <taxon>Eukaryota</taxon>
        <taxon>Metazoa</taxon>
        <taxon>Ecdysozoa</taxon>
        <taxon>Tardigrada</taxon>
        <taxon>Eutardigrada</taxon>
        <taxon>Parachela</taxon>
        <taxon>Hypsibioidea</taxon>
        <taxon>Ramazzottiidae</taxon>
        <taxon>Ramazzottius</taxon>
    </lineage>
</organism>
<comment type="caution">
    <text evidence="1">The sequence shown here is derived from an EMBL/GenBank/DDBJ whole genome shotgun (WGS) entry which is preliminary data.</text>
</comment>
<dbReference type="AlphaFoldDB" id="A0A1D1V5L3"/>
<proteinExistence type="predicted"/>
<evidence type="ECO:0000313" key="1">
    <source>
        <dbReference type="EMBL" id="GAU97016.1"/>
    </source>
</evidence>
<accession>A0A1D1V5L3</accession>
<dbReference type="EMBL" id="BDGG01000004">
    <property type="protein sequence ID" value="GAU97016.1"/>
    <property type="molecule type" value="Genomic_DNA"/>
</dbReference>
<evidence type="ECO:0000313" key="2">
    <source>
        <dbReference type="Proteomes" id="UP000186922"/>
    </source>
</evidence>
<protein>
    <submittedName>
        <fullName evidence="1">Uncharacterized protein</fullName>
    </submittedName>
</protein>
<gene>
    <name evidence="1" type="primary">RvY_08379-1</name>
    <name evidence="1" type="synonym">RvY_08379.1</name>
    <name evidence="1" type="ORF">RvY_08379</name>
</gene>
<dbReference type="InterPro" id="IPR036291">
    <property type="entry name" value="NAD(P)-bd_dom_sf"/>
</dbReference>
<dbReference type="Gene3D" id="3.40.50.720">
    <property type="entry name" value="NAD(P)-binding Rossmann-like Domain"/>
    <property type="match status" value="1"/>
</dbReference>
<keyword evidence="2" id="KW-1185">Reference proteome</keyword>
<dbReference type="SUPFAM" id="SSF51735">
    <property type="entry name" value="NAD(P)-binding Rossmann-fold domains"/>
    <property type="match status" value="1"/>
</dbReference>